<organism evidence="1">
    <name type="scientific">bioreactor metagenome</name>
    <dbReference type="NCBI Taxonomy" id="1076179"/>
    <lineage>
        <taxon>unclassified sequences</taxon>
        <taxon>metagenomes</taxon>
        <taxon>ecological metagenomes</taxon>
    </lineage>
</organism>
<sequence length="132" mass="14548">MASGMKIELDQAELFTTLHFVDERRDRAPVFDRIGLAEIDEVAVVRQNMGRSEAMGGAIFPECGDLLRGQGRRAPLTLVFGEHGEGVRANARRIERGIGHAAGDADMGSKVFHRDKFLGFFGFPLGKNRFSV</sequence>
<evidence type="ECO:0000313" key="1">
    <source>
        <dbReference type="EMBL" id="MPM71501.1"/>
    </source>
</evidence>
<dbReference type="AlphaFoldDB" id="A0A645C3H0"/>
<protein>
    <submittedName>
        <fullName evidence="1">Uncharacterized protein</fullName>
    </submittedName>
</protein>
<gene>
    <name evidence="1" type="ORF">SDC9_118466</name>
</gene>
<dbReference type="EMBL" id="VSSQ01024155">
    <property type="protein sequence ID" value="MPM71501.1"/>
    <property type="molecule type" value="Genomic_DNA"/>
</dbReference>
<accession>A0A645C3H0</accession>
<proteinExistence type="predicted"/>
<comment type="caution">
    <text evidence="1">The sequence shown here is derived from an EMBL/GenBank/DDBJ whole genome shotgun (WGS) entry which is preliminary data.</text>
</comment>
<name>A0A645C3H0_9ZZZZ</name>
<reference evidence="1" key="1">
    <citation type="submission" date="2019-08" db="EMBL/GenBank/DDBJ databases">
        <authorList>
            <person name="Kucharzyk K."/>
            <person name="Murdoch R.W."/>
            <person name="Higgins S."/>
            <person name="Loffler F."/>
        </authorList>
    </citation>
    <scope>NUCLEOTIDE SEQUENCE</scope>
</reference>